<dbReference type="PIRSF" id="PIRSF000390">
    <property type="entry name" value="PLP_StrS"/>
    <property type="match status" value="1"/>
</dbReference>
<dbReference type="PANTHER" id="PTHR30244:SF34">
    <property type="entry name" value="DTDP-4-AMINO-4,6-DIDEOXYGALACTOSE TRANSAMINASE"/>
    <property type="match status" value="1"/>
</dbReference>
<dbReference type="PANTHER" id="PTHR30244">
    <property type="entry name" value="TRANSAMINASE"/>
    <property type="match status" value="1"/>
</dbReference>
<comment type="similarity">
    <text evidence="3 4">Belongs to the DegT/DnrJ/EryC1 family.</text>
</comment>
<keyword evidence="6" id="KW-1185">Reference proteome</keyword>
<dbReference type="GO" id="GO:0008483">
    <property type="term" value="F:transaminase activity"/>
    <property type="evidence" value="ECO:0007669"/>
    <property type="project" value="TreeGrafter"/>
</dbReference>
<protein>
    <submittedName>
        <fullName evidence="5">CDP-6-deoxy-D-xylo-4-hexulose-3-dehydrase</fullName>
    </submittedName>
</protein>
<dbReference type="RefSeq" id="WP_083345301.1">
    <property type="nucleotide sequence ID" value="NZ_LT629690.1"/>
</dbReference>
<keyword evidence="2 4" id="KW-0663">Pyridoxal phosphate</keyword>
<dbReference type="SUPFAM" id="SSF53383">
    <property type="entry name" value="PLP-dependent transferases"/>
    <property type="match status" value="1"/>
</dbReference>
<dbReference type="GO" id="GO:0000271">
    <property type="term" value="P:polysaccharide biosynthetic process"/>
    <property type="evidence" value="ECO:0007669"/>
    <property type="project" value="TreeGrafter"/>
</dbReference>
<dbReference type="InterPro" id="IPR015422">
    <property type="entry name" value="PyrdxlP-dep_Trfase_small"/>
</dbReference>
<evidence type="ECO:0000256" key="2">
    <source>
        <dbReference type="ARBA" id="ARBA00022898"/>
    </source>
</evidence>
<dbReference type="FunFam" id="3.40.640.10:FF:000079">
    <property type="entry name" value="LPS biosynthesis protein"/>
    <property type="match status" value="1"/>
</dbReference>
<dbReference type="Gene3D" id="3.90.1150.10">
    <property type="entry name" value="Aspartate Aminotransferase, domain 1"/>
    <property type="match status" value="1"/>
</dbReference>
<dbReference type="InterPro" id="IPR015424">
    <property type="entry name" value="PyrdxlP-dep_Trfase"/>
</dbReference>
<dbReference type="NCBIfam" id="NF011936">
    <property type="entry name" value="PRK15407.1"/>
    <property type="match status" value="1"/>
</dbReference>
<dbReference type="AlphaFoldDB" id="A0A1G7KXS8"/>
<evidence type="ECO:0000313" key="5">
    <source>
        <dbReference type="EMBL" id="SDF41911.1"/>
    </source>
</evidence>
<dbReference type="Pfam" id="PF01041">
    <property type="entry name" value="DegT_DnrJ_EryC1"/>
    <property type="match status" value="1"/>
</dbReference>
<proteinExistence type="inferred from homology"/>
<name>A0A1G7KXS8_9BACT</name>
<evidence type="ECO:0000256" key="1">
    <source>
        <dbReference type="ARBA" id="ARBA00001933"/>
    </source>
</evidence>
<accession>A0A1G7KXS8</accession>
<evidence type="ECO:0000256" key="3">
    <source>
        <dbReference type="ARBA" id="ARBA00037999"/>
    </source>
</evidence>
<gene>
    <name evidence="5" type="ORF">SAMN05444167_2349</name>
</gene>
<dbReference type="EMBL" id="LT629690">
    <property type="protein sequence ID" value="SDF41911.1"/>
    <property type="molecule type" value="Genomic_DNA"/>
</dbReference>
<comment type="cofactor">
    <cofactor evidence="1">
        <name>pyridoxal 5'-phosphate</name>
        <dbReference type="ChEBI" id="CHEBI:597326"/>
    </cofactor>
</comment>
<sequence length="446" mass="49219">MSTEQSASLRNQILDLVQQYHAAAFPAKKFVPGTSKVPVSGKVIRAEDMVAAVDATLDGWFTTGRWAKDFERKLARFVGVRSASFVNSGSSANLVALSALCSPQLGERQLKPGDEVITVAAGFPTTVNPIIQNRLVPVFLDVTVPGYEVDTTQLEAAYSPKVKAVMIAHTLGNVFDLDAVTAFCKKYNLWLVEDCCDALGATWRGQKVGTFGDIATVSFYPAHHITTGEGGAVLTDKPALRVLIESWRDWGRDCWCEPGVDNTCGKRFDWQLGTLPCGYDHKYTYSHIGYNLKGTDMQAALGVTQIDKLPEFIARRKENFAYLKAALQPVADKLILPEASEHADPSWFGFPIGVRENAGFTRDQLTRYLDSKGVHTRLIFAGNLLRQPAYANIEHRVIGDLKNTDFVMNQTFWIGVFPGLSTAMLDYVVQNILDYVTQEQPALNVL</sequence>
<dbReference type="CDD" id="cd00616">
    <property type="entry name" value="AHBA_syn"/>
    <property type="match status" value="1"/>
</dbReference>
<dbReference type="InterPro" id="IPR015421">
    <property type="entry name" value="PyrdxlP-dep_Trfase_major"/>
</dbReference>
<organism evidence="5 6">
    <name type="scientific">Terriglobus roseus</name>
    <dbReference type="NCBI Taxonomy" id="392734"/>
    <lineage>
        <taxon>Bacteria</taxon>
        <taxon>Pseudomonadati</taxon>
        <taxon>Acidobacteriota</taxon>
        <taxon>Terriglobia</taxon>
        <taxon>Terriglobales</taxon>
        <taxon>Acidobacteriaceae</taxon>
        <taxon>Terriglobus</taxon>
    </lineage>
</organism>
<dbReference type="InterPro" id="IPR000653">
    <property type="entry name" value="DegT/StrS_aminotransferase"/>
</dbReference>
<dbReference type="GO" id="GO:0030170">
    <property type="term" value="F:pyridoxal phosphate binding"/>
    <property type="evidence" value="ECO:0007669"/>
    <property type="project" value="TreeGrafter"/>
</dbReference>
<dbReference type="OrthoDB" id="9810913at2"/>
<evidence type="ECO:0000313" key="6">
    <source>
        <dbReference type="Proteomes" id="UP000182427"/>
    </source>
</evidence>
<dbReference type="Proteomes" id="UP000182427">
    <property type="component" value="Chromosome I"/>
</dbReference>
<dbReference type="Gene3D" id="3.40.640.10">
    <property type="entry name" value="Type I PLP-dependent aspartate aminotransferase-like (Major domain)"/>
    <property type="match status" value="1"/>
</dbReference>
<evidence type="ECO:0000256" key="4">
    <source>
        <dbReference type="RuleBase" id="RU004508"/>
    </source>
</evidence>
<reference evidence="5 6" key="1">
    <citation type="submission" date="2016-10" db="EMBL/GenBank/DDBJ databases">
        <authorList>
            <person name="de Groot N.N."/>
        </authorList>
    </citation>
    <scope>NUCLEOTIDE SEQUENCE [LARGE SCALE GENOMIC DNA]</scope>
    <source>
        <strain evidence="5 6">GAS232</strain>
    </source>
</reference>